<dbReference type="InterPro" id="IPR005467">
    <property type="entry name" value="His_kinase_dom"/>
</dbReference>
<dbReference type="PANTHER" id="PTHR43065:SF10">
    <property type="entry name" value="PEROXIDE STRESS-ACTIVATED HISTIDINE KINASE MAK3"/>
    <property type="match status" value="1"/>
</dbReference>
<dbReference type="InterPro" id="IPR000014">
    <property type="entry name" value="PAS"/>
</dbReference>
<keyword evidence="8" id="KW-0902">Two-component regulatory system</keyword>
<evidence type="ECO:0000256" key="5">
    <source>
        <dbReference type="ARBA" id="ARBA00022741"/>
    </source>
</evidence>
<dbReference type="InterPro" id="IPR004358">
    <property type="entry name" value="Sig_transdc_His_kin-like_C"/>
</dbReference>
<dbReference type="GO" id="GO:0005524">
    <property type="term" value="F:ATP binding"/>
    <property type="evidence" value="ECO:0007669"/>
    <property type="project" value="UniProtKB-KW"/>
</dbReference>
<gene>
    <name evidence="10" type="ORF">DYS74_07600</name>
</gene>
<dbReference type="InterPro" id="IPR003661">
    <property type="entry name" value="HisK_dim/P_dom"/>
</dbReference>
<dbReference type="PRINTS" id="PR00344">
    <property type="entry name" value="BCTRLSENSOR"/>
</dbReference>
<dbReference type="AlphaFoldDB" id="A0A421BS09"/>
<evidence type="ECO:0000256" key="6">
    <source>
        <dbReference type="ARBA" id="ARBA00022777"/>
    </source>
</evidence>
<reference evidence="10 11" key="1">
    <citation type="submission" date="2018-10" db="EMBL/GenBank/DDBJ databases">
        <title>Rhodobacter sp . BO-81.</title>
        <authorList>
            <person name="Im W.T."/>
        </authorList>
    </citation>
    <scope>NUCLEOTIDE SEQUENCE [LARGE SCALE GENOMIC DNA]</scope>
    <source>
        <strain evidence="10 11">BO-81</strain>
    </source>
</reference>
<dbReference type="CDD" id="cd00082">
    <property type="entry name" value="HisKA"/>
    <property type="match status" value="1"/>
</dbReference>
<dbReference type="PANTHER" id="PTHR43065">
    <property type="entry name" value="SENSOR HISTIDINE KINASE"/>
    <property type="match status" value="1"/>
</dbReference>
<keyword evidence="7" id="KW-0067">ATP-binding</keyword>
<protein>
    <recommendedName>
        <fullName evidence="2">histidine kinase</fullName>
        <ecNumber evidence="2">2.7.13.3</ecNumber>
    </recommendedName>
</protein>
<keyword evidence="4" id="KW-0808">Transferase</keyword>
<dbReference type="RefSeq" id="WP_121532466.1">
    <property type="nucleotide sequence ID" value="NZ_RCHI01000005.1"/>
</dbReference>
<dbReference type="CDD" id="cd00130">
    <property type="entry name" value="PAS"/>
    <property type="match status" value="1"/>
</dbReference>
<evidence type="ECO:0000256" key="2">
    <source>
        <dbReference type="ARBA" id="ARBA00012438"/>
    </source>
</evidence>
<keyword evidence="6 10" id="KW-0418">Kinase</keyword>
<dbReference type="Gene3D" id="3.30.565.10">
    <property type="entry name" value="Histidine kinase-like ATPase, C-terminal domain"/>
    <property type="match status" value="1"/>
</dbReference>
<evidence type="ECO:0000256" key="7">
    <source>
        <dbReference type="ARBA" id="ARBA00022840"/>
    </source>
</evidence>
<dbReference type="Pfam" id="PF02518">
    <property type="entry name" value="HATPase_c"/>
    <property type="match status" value="1"/>
</dbReference>
<keyword evidence="3" id="KW-0597">Phosphoprotein</keyword>
<dbReference type="EC" id="2.7.13.3" evidence="2"/>
<dbReference type="EMBL" id="RCHI01000005">
    <property type="protein sequence ID" value="RLL71084.1"/>
    <property type="molecule type" value="Genomic_DNA"/>
</dbReference>
<dbReference type="Pfam" id="PF00512">
    <property type="entry name" value="HisKA"/>
    <property type="match status" value="1"/>
</dbReference>
<dbReference type="SMART" id="SM00388">
    <property type="entry name" value="HisKA"/>
    <property type="match status" value="1"/>
</dbReference>
<dbReference type="SUPFAM" id="SSF55874">
    <property type="entry name" value="ATPase domain of HSP90 chaperone/DNA topoisomerase II/histidine kinase"/>
    <property type="match status" value="1"/>
</dbReference>
<dbReference type="InterPro" id="IPR003594">
    <property type="entry name" value="HATPase_dom"/>
</dbReference>
<name>A0A421BS09_9RHOB</name>
<comment type="caution">
    <text evidence="10">The sequence shown here is derived from an EMBL/GenBank/DDBJ whole genome shotgun (WGS) entry which is preliminary data.</text>
</comment>
<dbReference type="SMART" id="SM00387">
    <property type="entry name" value="HATPase_c"/>
    <property type="match status" value="1"/>
</dbReference>
<dbReference type="Proteomes" id="UP000279673">
    <property type="component" value="Unassembled WGS sequence"/>
</dbReference>
<dbReference type="GO" id="GO:0000155">
    <property type="term" value="F:phosphorelay sensor kinase activity"/>
    <property type="evidence" value="ECO:0007669"/>
    <property type="project" value="InterPro"/>
</dbReference>
<comment type="catalytic activity">
    <reaction evidence="1">
        <text>ATP + protein L-histidine = ADP + protein N-phospho-L-histidine.</text>
        <dbReference type="EC" id="2.7.13.3"/>
    </reaction>
</comment>
<evidence type="ECO:0000256" key="3">
    <source>
        <dbReference type="ARBA" id="ARBA00022553"/>
    </source>
</evidence>
<dbReference type="PROSITE" id="PS50109">
    <property type="entry name" value="HIS_KIN"/>
    <property type="match status" value="1"/>
</dbReference>
<evidence type="ECO:0000256" key="1">
    <source>
        <dbReference type="ARBA" id="ARBA00000085"/>
    </source>
</evidence>
<evidence type="ECO:0000256" key="8">
    <source>
        <dbReference type="ARBA" id="ARBA00023012"/>
    </source>
</evidence>
<accession>A0A421BS09</accession>
<organism evidence="10 11">
    <name type="scientific">Paenirhodobacter hankyongi</name>
    <dbReference type="NCBI Taxonomy" id="2294033"/>
    <lineage>
        <taxon>Bacteria</taxon>
        <taxon>Pseudomonadati</taxon>
        <taxon>Pseudomonadota</taxon>
        <taxon>Alphaproteobacteria</taxon>
        <taxon>Rhodobacterales</taxon>
        <taxon>Rhodobacter group</taxon>
        <taxon>Paenirhodobacter</taxon>
    </lineage>
</organism>
<evidence type="ECO:0000259" key="9">
    <source>
        <dbReference type="PROSITE" id="PS50109"/>
    </source>
</evidence>
<dbReference type="InterPro" id="IPR036890">
    <property type="entry name" value="HATPase_C_sf"/>
</dbReference>
<evidence type="ECO:0000313" key="10">
    <source>
        <dbReference type="EMBL" id="RLL71084.1"/>
    </source>
</evidence>
<dbReference type="SUPFAM" id="SSF47384">
    <property type="entry name" value="Homodimeric domain of signal transducing histidine kinase"/>
    <property type="match status" value="1"/>
</dbReference>
<dbReference type="SMART" id="SM00091">
    <property type="entry name" value="PAS"/>
    <property type="match status" value="1"/>
</dbReference>
<evidence type="ECO:0000313" key="11">
    <source>
        <dbReference type="Proteomes" id="UP000279673"/>
    </source>
</evidence>
<sequence length="356" mass="38337">MTLPAPGIIWSSLPIPALLIGADDRMIEVNPAAELFLNISARMLKGQSVLERLAISAPLEEIFARVRKNRSALFVNDVEVTTGEKAPVQCNLQAAPLGEDAATILFLISPRELADRLGRASLVKSAARSAIGMAEMLAHEIKNPLAGIAGAAQLLSMNLTGDDLELTDLIVDETRRIVKLLEQVEQFGNVRPPEKKPVNIHDVLDRARKSALVGFGAHMTIVEDYDPSLPPTLGDADQLTQVFLNLLKNASEASKGQPGTIRLHTFYEHSLRLRRADGQGQALPLQIEIVDDGPGIPPDIASSIFEPFVSGRENGTGLGLALVSKIISEHDGWISVDSVPGKTVFRISLPVAPKES</sequence>
<dbReference type="InterPro" id="IPR036097">
    <property type="entry name" value="HisK_dim/P_sf"/>
</dbReference>
<keyword evidence="11" id="KW-1185">Reference proteome</keyword>
<evidence type="ECO:0000256" key="4">
    <source>
        <dbReference type="ARBA" id="ARBA00022679"/>
    </source>
</evidence>
<dbReference type="Gene3D" id="1.10.287.130">
    <property type="match status" value="1"/>
</dbReference>
<feature type="domain" description="Histidine kinase" evidence="9">
    <location>
        <begin position="136"/>
        <end position="353"/>
    </location>
</feature>
<keyword evidence="5" id="KW-0547">Nucleotide-binding</keyword>
<proteinExistence type="predicted"/>